<dbReference type="InterPro" id="IPR015919">
    <property type="entry name" value="Cadherin-like_sf"/>
</dbReference>
<keyword evidence="2" id="KW-1003">Cell membrane</keyword>
<dbReference type="GO" id="GO:0007043">
    <property type="term" value="P:cell-cell junction assembly"/>
    <property type="evidence" value="ECO:0007669"/>
    <property type="project" value="TreeGrafter"/>
</dbReference>
<keyword evidence="7" id="KW-0325">Glycoprotein</keyword>
<dbReference type="GO" id="GO:0016339">
    <property type="term" value="P:calcium-dependent cell-cell adhesion via plasma membrane cell adhesion molecules"/>
    <property type="evidence" value="ECO:0007669"/>
    <property type="project" value="TreeGrafter"/>
</dbReference>
<sequence length="747" mass="83284">SGPLKDMGFSVQEGGGPRILHQFTLEPPAVSFRMSGEKAGIIDIEPNTGILYINGSLDWETQQVHKLQVEGLDVSGNIVKGPFAVTIYVEDINDNPPEFNQTRYFGVVRQNSRPGKPFMYVLATDRDDPTTPHAQLSYSILHHFPNPYDKMLFQIDNVTGAISPSRTGSYYLDPQKQDTFTLVVSVKDMAGKTTNAFTSSVDVIITVMESLWKAPPTIHITENSTQVHPVNISKVQSNEPGVIYDIFEKEKLPRLPFSITQNGDIYVTEPLDREEKDIYTFYVVTKDNTGELVDKPLQIQVIVEDINDNPPVCQHNLTVIEVQENEKGGSNIGTVFATDMDAKDSLNSRLKFQIQSQEPGFPLKNLFYIQQDTGILHLTGPSLSKRDSAKYYLKVLVTDSKFETICDVEVHVIDINDQIPIFAKSDYGSVTVAENIPVGTALLEIQATDGDEPATGSSLIIYQVKEGDPNNTFIIETDSETNRGFIKINQALDFETIPVYNLVINATNPEPLVPDVQYNSSSLTLFKVFVTNVDEPPVFSSPVYRKEVSEDIPVNTLVMIVEAHDPEGDSVRVSKIFLKEVQGKYAQILACRKILFLQKSYLLVEGGSAVGCGPATYLQQSAGQAFLVLHLKDVNDNPPQIATDYPTFFCYPVRGGERTLIQAIDADEQFFYSKFTFSLADELNARNNWKLSKFNATHAYLSPKHANFEEKTYDVPIILNDNGNPPLENKVYLKVSICKCSSENSCF</sequence>
<dbReference type="GO" id="GO:0045296">
    <property type="term" value="F:cadherin binding"/>
    <property type="evidence" value="ECO:0007669"/>
    <property type="project" value="TreeGrafter"/>
</dbReference>
<evidence type="ECO:0000256" key="6">
    <source>
        <dbReference type="ARBA" id="ARBA00023136"/>
    </source>
</evidence>
<dbReference type="FunFam" id="2.60.40.60:FF:000183">
    <property type="entry name" value="Cadherin 17"/>
    <property type="match status" value="1"/>
</dbReference>
<accession>A0A7L2CIV7</accession>
<dbReference type="Gene3D" id="2.60.40.60">
    <property type="entry name" value="Cadherins"/>
    <property type="match status" value="7"/>
</dbReference>
<proteinExistence type="predicted"/>
<dbReference type="Pfam" id="PF00028">
    <property type="entry name" value="Cadherin"/>
    <property type="match status" value="4"/>
</dbReference>
<keyword evidence="4 8" id="KW-0106">Calcium</keyword>
<dbReference type="GO" id="GO:0044331">
    <property type="term" value="P:cell-cell adhesion mediated by cadherin"/>
    <property type="evidence" value="ECO:0007669"/>
    <property type="project" value="TreeGrafter"/>
</dbReference>
<dbReference type="InterPro" id="IPR020894">
    <property type="entry name" value="Cadherin_CS"/>
</dbReference>
<dbReference type="Proteomes" id="UP000571582">
    <property type="component" value="Unassembled WGS sequence"/>
</dbReference>
<evidence type="ECO:0000256" key="8">
    <source>
        <dbReference type="PROSITE-ProRule" id="PRU00043"/>
    </source>
</evidence>
<dbReference type="GO" id="GO:0007156">
    <property type="term" value="P:homophilic cell adhesion via plasma membrane adhesion molecules"/>
    <property type="evidence" value="ECO:0007669"/>
    <property type="project" value="InterPro"/>
</dbReference>
<dbReference type="PRINTS" id="PR00205">
    <property type="entry name" value="CADHERIN"/>
</dbReference>
<dbReference type="CDD" id="cd11304">
    <property type="entry name" value="Cadherin_repeat"/>
    <property type="match status" value="5"/>
</dbReference>
<feature type="domain" description="Cadherin" evidence="9">
    <location>
        <begin position="314"/>
        <end position="422"/>
    </location>
</feature>
<dbReference type="InterPro" id="IPR039808">
    <property type="entry name" value="Cadherin"/>
</dbReference>
<dbReference type="PANTHER" id="PTHR24027">
    <property type="entry name" value="CADHERIN-23"/>
    <property type="match status" value="1"/>
</dbReference>
<dbReference type="PROSITE" id="PS00232">
    <property type="entry name" value="CADHERIN_1"/>
    <property type="match status" value="3"/>
</dbReference>
<evidence type="ECO:0000313" key="10">
    <source>
        <dbReference type="EMBL" id="NXQ36334.1"/>
    </source>
</evidence>
<dbReference type="SUPFAM" id="SSF49313">
    <property type="entry name" value="Cadherin-like"/>
    <property type="match status" value="7"/>
</dbReference>
<name>A0A7L2CIV7_9PASS</name>
<dbReference type="AlphaFoldDB" id="A0A7L2CIV7"/>
<comment type="subcellular location">
    <subcellularLocation>
        <location evidence="1">Cell membrane</location>
    </subcellularLocation>
</comment>
<keyword evidence="3" id="KW-0677">Repeat</keyword>
<dbReference type="FunFam" id="2.60.40.60:FF:000188">
    <property type="entry name" value="Cadherin 17"/>
    <property type="match status" value="1"/>
</dbReference>
<dbReference type="PROSITE" id="PS50268">
    <property type="entry name" value="CADHERIN_2"/>
    <property type="match status" value="5"/>
</dbReference>
<feature type="non-terminal residue" evidence="10">
    <location>
        <position position="1"/>
    </location>
</feature>
<keyword evidence="5" id="KW-0130">Cell adhesion</keyword>
<dbReference type="FunFam" id="2.60.40.60:FF:000152">
    <property type="entry name" value="Cadherin 17"/>
    <property type="match status" value="1"/>
</dbReference>
<feature type="domain" description="Cadherin" evidence="9">
    <location>
        <begin position="30"/>
        <end position="99"/>
    </location>
</feature>
<dbReference type="GO" id="GO:0000902">
    <property type="term" value="P:cell morphogenesis"/>
    <property type="evidence" value="ECO:0007669"/>
    <property type="project" value="TreeGrafter"/>
</dbReference>
<evidence type="ECO:0000313" key="11">
    <source>
        <dbReference type="Proteomes" id="UP000571582"/>
    </source>
</evidence>
<protein>
    <submittedName>
        <fullName evidence="10">CAD17 protein</fullName>
    </submittedName>
</protein>
<evidence type="ECO:0000256" key="1">
    <source>
        <dbReference type="ARBA" id="ARBA00004236"/>
    </source>
</evidence>
<dbReference type="GO" id="GO:0008013">
    <property type="term" value="F:beta-catenin binding"/>
    <property type="evidence" value="ECO:0007669"/>
    <property type="project" value="TreeGrafter"/>
</dbReference>
<dbReference type="SMART" id="SM00112">
    <property type="entry name" value="CA"/>
    <property type="match status" value="6"/>
</dbReference>
<feature type="domain" description="Cadherin" evidence="9">
    <location>
        <begin position="661"/>
        <end position="747"/>
    </location>
</feature>
<evidence type="ECO:0000256" key="2">
    <source>
        <dbReference type="ARBA" id="ARBA00022475"/>
    </source>
</evidence>
<gene>
    <name evidence="10" type="primary">Cdh17</name>
    <name evidence="10" type="ORF">ALACHE_R12860</name>
</gene>
<dbReference type="GO" id="GO:0034332">
    <property type="term" value="P:adherens junction organization"/>
    <property type="evidence" value="ECO:0007669"/>
    <property type="project" value="TreeGrafter"/>
</dbReference>
<organism evidence="10 11">
    <name type="scientific">Alaudala cheleensis</name>
    <name type="common">Asian short-toed lark</name>
    <dbReference type="NCBI Taxonomy" id="670337"/>
    <lineage>
        <taxon>Eukaryota</taxon>
        <taxon>Metazoa</taxon>
        <taxon>Chordata</taxon>
        <taxon>Craniata</taxon>
        <taxon>Vertebrata</taxon>
        <taxon>Euteleostomi</taxon>
        <taxon>Archelosauria</taxon>
        <taxon>Archosauria</taxon>
        <taxon>Dinosauria</taxon>
        <taxon>Saurischia</taxon>
        <taxon>Theropoda</taxon>
        <taxon>Coelurosauria</taxon>
        <taxon>Aves</taxon>
        <taxon>Neognathae</taxon>
        <taxon>Neoaves</taxon>
        <taxon>Telluraves</taxon>
        <taxon>Australaves</taxon>
        <taxon>Passeriformes</taxon>
        <taxon>Sylvioidea</taxon>
        <taxon>Alaudidae</taxon>
        <taxon>Alaudala</taxon>
    </lineage>
</organism>
<dbReference type="InterPro" id="IPR002126">
    <property type="entry name" value="Cadherin-like_dom"/>
</dbReference>
<dbReference type="GO" id="GO:0016477">
    <property type="term" value="P:cell migration"/>
    <property type="evidence" value="ECO:0007669"/>
    <property type="project" value="TreeGrafter"/>
</dbReference>
<evidence type="ECO:0000259" key="9">
    <source>
        <dbReference type="PROSITE" id="PS50268"/>
    </source>
</evidence>
<reference evidence="10 11" key="1">
    <citation type="submission" date="2019-09" db="EMBL/GenBank/DDBJ databases">
        <title>Bird 10,000 Genomes (B10K) Project - Family phase.</title>
        <authorList>
            <person name="Zhang G."/>
        </authorList>
    </citation>
    <scope>NUCLEOTIDE SEQUENCE [LARGE SCALE GENOMIC DNA]</scope>
    <source>
        <strain evidence="10">B10K-DU-001-15</strain>
        <tissue evidence="10">Muscle</tissue>
    </source>
</reference>
<feature type="domain" description="Cadherin" evidence="9">
    <location>
        <begin position="424"/>
        <end position="539"/>
    </location>
</feature>
<evidence type="ECO:0000256" key="7">
    <source>
        <dbReference type="ARBA" id="ARBA00023180"/>
    </source>
</evidence>
<dbReference type="PANTHER" id="PTHR24027:SF419">
    <property type="entry name" value="CADHERIN-17"/>
    <property type="match status" value="1"/>
</dbReference>
<evidence type="ECO:0000256" key="3">
    <source>
        <dbReference type="ARBA" id="ARBA00022737"/>
    </source>
</evidence>
<feature type="non-terminal residue" evidence="10">
    <location>
        <position position="747"/>
    </location>
</feature>
<dbReference type="FunFam" id="2.60.40.60:FF:000163">
    <property type="entry name" value="Cadherin 17"/>
    <property type="match status" value="1"/>
</dbReference>
<evidence type="ECO:0000256" key="4">
    <source>
        <dbReference type="ARBA" id="ARBA00022837"/>
    </source>
</evidence>
<evidence type="ECO:0000256" key="5">
    <source>
        <dbReference type="ARBA" id="ARBA00022889"/>
    </source>
</evidence>
<dbReference type="FunFam" id="2.60.40.60:FF:000011">
    <property type="entry name" value="Cadherin 1"/>
    <property type="match status" value="1"/>
</dbReference>
<keyword evidence="11" id="KW-1185">Reference proteome</keyword>
<dbReference type="GO" id="GO:0005912">
    <property type="term" value="C:adherens junction"/>
    <property type="evidence" value="ECO:0007669"/>
    <property type="project" value="TreeGrafter"/>
</dbReference>
<comment type="caution">
    <text evidence="10">The sequence shown here is derived from an EMBL/GenBank/DDBJ whole genome shotgun (WGS) entry which is preliminary data.</text>
</comment>
<dbReference type="GO" id="GO:0016342">
    <property type="term" value="C:catenin complex"/>
    <property type="evidence" value="ECO:0007669"/>
    <property type="project" value="TreeGrafter"/>
</dbReference>
<keyword evidence="6" id="KW-0472">Membrane</keyword>
<dbReference type="GO" id="GO:0005509">
    <property type="term" value="F:calcium ion binding"/>
    <property type="evidence" value="ECO:0007669"/>
    <property type="project" value="UniProtKB-UniRule"/>
</dbReference>
<dbReference type="EMBL" id="VWYE01027856">
    <property type="protein sequence ID" value="NXQ36334.1"/>
    <property type="molecule type" value="Genomic_DNA"/>
</dbReference>
<feature type="domain" description="Cadherin" evidence="9">
    <location>
        <begin position="100"/>
        <end position="313"/>
    </location>
</feature>